<feature type="domain" description="HIT" evidence="10">
    <location>
        <begin position="288"/>
        <end position="396"/>
    </location>
</feature>
<dbReference type="InterPro" id="IPR003010">
    <property type="entry name" value="C-N_Hydrolase"/>
</dbReference>
<dbReference type="GO" id="GO:0016811">
    <property type="term" value="F:hydrolase activity, acting on carbon-nitrogen (but not peptide) bonds, in linear amides"/>
    <property type="evidence" value="ECO:0007669"/>
    <property type="project" value="InterPro"/>
</dbReference>
<dbReference type="GO" id="GO:0000166">
    <property type="term" value="F:nucleotide binding"/>
    <property type="evidence" value="ECO:0007669"/>
    <property type="project" value="UniProtKB-KW"/>
</dbReference>
<evidence type="ECO:0000256" key="1">
    <source>
        <dbReference type="ARBA" id="ARBA00012377"/>
    </source>
</evidence>
<dbReference type="CDD" id="cd01275">
    <property type="entry name" value="FHIT"/>
    <property type="match status" value="1"/>
</dbReference>
<dbReference type="GO" id="GO:0047710">
    <property type="term" value="F:bis(5'-adenosyl)-triphosphatase activity"/>
    <property type="evidence" value="ECO:0007669"/>
    <property type="project" value="UniProtKB-EC"/>
</dbReference>
<keyword evidence="2" id="KW-0547">Nucleotide-binding</keyword>
<dbReference type="PROSITE" id="PS01227">
    <property type="entry name" value="UPF0012"/>
    <property type="match status" value="1"/>
</dbReference>
<dbReference type="InterPro" id="IPR036526">
    <property type="entry name" value="C-N_Hydrolase_sf"/>
</dbReference>
<accession>A0AAN9TK61</accession>
<reference evidence="11 12" key="1">
    <citation type="submission" date="2024-03" db="EMBL/GenBank/DDBJ databases">
        <title>Adaptation during the transition from Ophiocordyceps entomopathogen to insect associate is accompanied by gene loss and intensified selection.</title>
        <authorList>
            <person name="Ward C.M."/>
            <person name="Onetto C.A."/>
            <person name="Borneman A.R."/>
        </authorList>
    </citation>
    <scope>NUCLEOTIDE SEQUENCE [LARGE SCALE GENOMIC DNA]</scope>
    <source>
        <strain evidence="11">AWRI1</strain>
        <tissue evidence="11">Single Adult Female</tissue>
    </source>
</reference>
<dbReference type="InterPro" id="IPR039383">
    <property type="entry name" value="FHIT"/>
</dbReference>
<sequence length="432" mass="48474">MSVHSNSKIVAVCQMTSGEDKLENLNVCENLIKSAKSQNASMVFLPEACDYICEKFTDVAKNAEPENGIVITKFKDLARQYDVWLSLGGIHVKFSDEKCSNVHLIIDNLGQIVSRYHKTHTFDVELSNRSINESSQIQKGEAIVPPVKSPVGSIGLAVCYDIRFPELGIALTEMGAEILTYPSAFTFETGSMHWEVLLRSRAIENQCYVIAAAQTGYKFSNRRHWGHAMIVDPQGLICAQCSEGSPVAVTTINLDLLQKVRSNMPLLKQKRFDLYPQIASASNPDEMSSYQFGQVVINSKTVFFKTSFSLAFVNKKCAVAGHVLISPIRVVKRLSDLNAVEISDLFQTVQKVQRVMEKVHNTKSSTIAIQDGPDAGQTISHVHVHILPRKPNDFSDNDDVYRVLEKHDKNVNIWREEEEMIEEAEKLRPLFR</sequence>
<keyword evidence="3" id="KW-0378">Hydrolase</keyword>
<proteinExistence type="predicted"/>
<evidence type="ECO:0000256" key="7">
    <source>
        <dbReference type="PIRSR" id="PIRSR639383-3"/>
    </source>
</evidence>
<dbReference type="PROSITE" id="PS00892">
    <property type="entry name" value="HIT_1"/>
    <property type="match status" value="1"/>
</dbReference>
<dbReference type="EC" id="3.6.1.29" evidence="1"/>
<dbReference type="Gene3D" id="3.30.428.10">
    <property type="entry name" value="HIT-like"/>
    <property type="match status" value="1"/>
</dbReference>
<evidence type="ECO:0000256" key="4">
    <source>
        <dbReference type="ARBA" id="ARBA00047780"/>
    </source>
</evidence>
<feature type="short sequence motif" description="Histidine triad motif" evidence="8">
    <location>
        <begin position="381"/>
        <end position="385"/>
    </location>
</feature>
<evidence type="ECO:0000256" key="5">
    <source>
        <dbReference type="PIRSR" id="PIRSR639383-1"/>
    </source>
</evidence>
<dbReference type="AlphaFoldDB" id="A0AAN9TK61"/>
<dbReference type="PANTHER" id="PTHR23088:SF27">
    <property type="entry name" value="DEAMINATED GLUTATHIONE AMIDASE"/>
    <property type="match status" value="1"/>
</dbReference>
<evidence type="ECO:0000256" key="2">
    <source>
        <dbReference type="ARBA" id="ARBA00022741"/>
    </source>
</evidence>
<dbReference type="PROSITE" id="PS50263">
    <property type="entry name" value="CN_HYDROLASE"/>
    <property type="match status" value="1"/>
</dbReference>
<feature type="binding site" evidence="6">
    <location>
        <position position="370"/>
    </location>
    <ligand>
        <name>substrate</name>
    </ligand>
</feature>
<dbReference type="SUPFAM" id="SSF56317">
    <property type="entry name" value="Carbon-nitrogen hydrolase"/>
    <property type="match status" value="1"/>
</dbReference>
<evidence type="ECO:0000256" key="6">
    <source>
        <dbReference type="PIRSR" id="PIRSR639383-2"/>
    </source>
</evidence>
<dbReference type="EMBL" id="JBBCAQ010000014">
    <property type="protein sequence ID" value="KAK7598270.1"/>
    <property type="molecule type" value="Genomic_DNA"/>
</dbReference>
<evidence type="ECO:0000313" key="12">
    <source>
        <dbReference type="Proteomes" id="UP001367676"/>
    </source>
</evidence>
<organism evidence="11 12">
    <name type="scientific">Parthenolecanium corni</name>
    <dbReference type="NCBI Taxonomy" id="536013"/>
    <lineage>
        <taxon>Eukaryota</taxon>
        <taxon>Metazoa</taxon>
        <taxon>Ecdysozoa</taxon>
        <taxon>Arthropoda</taxon>
        <taxon>Hexapoda</taxon>
        <taxon>Insecta</taxon>
        <taxon>Pterygota</taxon>
        <taxon>Neoptera</taxon>
        <taxon>Paraneoptera</taxon>
        <taxon>Hemiptera</taxon>
        <taxon>Sternorrhyncha</taxon>
        <taxon>Coccoidea</taxon>
        <taxon>Coccidae</taxon>
        <taxon>Parthenolecanium</taxon>
    </lineage>
</organism>
<dbReference type="FunFam" id="3.30.428.10:FF:000011">
    <property type="entry name" value="Fragile histidine triad"/>
    <property type="match status" value="1"/>
</dbReference>
<feature type="binding site" evidence="6">
    <location>
        <position position="314"/>
    </location>
    <ligand>
        <name>substrate</name>
    </ligand>
</feature>
<dbReference type="Proteomes" id="UP001367676">
    <property type="component" value="Unassembled WGS sequence"/>
</dbReference>
<keyword evidence="12" id="KW-1185">Reference proteome</keyword>
<dbReference type="InterPro" id="IPR045254">
    <property type="entry name" value="Nit1/2_C-N_Hydrolase"/>
</dbReference>
<feature type="domain" description="CN hydrolase" evidence="9">
    <location>
        <begin position="8"/>
        <end position="256"/>
    </location>
</feature>
<evidence type="ECO:0000256" key="3">
    <source>
        <dbReference type="ARBA" id="ARBA00022801"/>
    </source>
</evidence>
<evidence type="ECO:0000256" key="8">
    <source>
        <dbReference type="PROSITE-ProRule" id="PRU00464"/>
    </source>
</evidence>
<feature type="site" description="Important for induction of apoptosis" evidence="7">
    <location>
        <position position="401"/>
    </location>
</feature>
<dbReference type="SUPFAM" id="SSF54197">
    <property type="entry name" value="HIT-like"/>
    <property type="match status" value="1"/>
</dbReference>
<dbReference type="Pfam" id="PF01230">
    <property type="entry name" value="HIT"/>
    <property type="match status" value="1"/>
</dbReference>
<protein>
    <recommendedName>
        <fullName evidence="1">bis(5'-adenosyl)-triphosphatase</fullName>
        <ecNumber evidence="1">3.6.1.29</ecNumber>
    </recommendedName>
</protein>
<dbReference type="CDD" id="cd07572">
    <property type="entry name" value="nit"/>
    <property type="match status" value="1"/>
</dbReference>
<dbReference type="PANTHER" id="PTHR23088">
    <property type="entry name" value="NITRILASE-RELATED"/>
    <property type="match status" value="1"/>
</dbReference>
<feature type="binding site" evidence="6">
    <location>
        <position position="385"/>
    </location>
    <ligand>
        <name>substrate</name>
    </ligand>
</feature>
<dbReference type="Gene3D" id="3.60.110.10">
    <property type="entry name" value="Carbon-nitrogen hydrolase"/>
    <property type="match status" value="1"/>
</dbReference>
<dbReference type="InterPro" id="IPR036265">
    <property type="entry name" value="HIT-like_sf"/>
</dbReference>
<evidence type="ECO:0000259" key="10">
    <source>
        <dbReference type="PROSITE" id="PS51084"/>
    </source>
</evidence>
<evidence type="ECO:0000259" key="9">
    <source>
        <dbReference type="PROSITE" id="PS50263"/>
    </source>
</evidence>
<dbReference type="InterPro" id="IPR011146">
    <property type="entry name" value="HIT-like"/>
</dbReference>
<dbReference type="PROSITE" id="PS51084">
    <property type="entry name" value="HIT_2"/>
    <property type="match status" value="1"/>
</dbReference>
<gene>
    <name evidence="11" type="ORF">V9T40_006505</name>
</gene>
<name>A0AAN9TK61_9HEMI</name>
<dbReference type="InterPro" id="IPR001110">
    <property type="entry name" value="UPF0012_CS"/>
</dbReference>
<feature type="active site" description="Tele-AMP-histidine intermediate" evidence="5">
    <location>
        <position position="383"/>
    </location>
</feature>
<dbReference type="Pfam" id="PF00795">
    <property type="entry name" value="CN_hydrolase"/>
    <property type="match status" value="1"/>
</dbReference>
<dbReference type="InterPro" id="IPR019808">
    <property type="entry name" value="Histidine_triad_CS"/>
</dbReference>
<evidence type="ECO:0000313" key="11">
    <source>
        <dbReference type="EMBL" id="KAK7598270.1"/>
    </source>
</evidence>
<comment type="caution">
    <text evidence="11">The sequence shown here is derived from an EMBL/GenBank/DDBJ whole genome shotgun (WGS) entry which is preliminary data.</text>
</comment>
<comment type="catalytic activity">
    <reaction evidence="4">
        <text>P(1),P(3)-bis(5'-adenosyl) triphosphate + H2O = AMP + ADP + 2 H(+)</text>
        <dbReference type="Rhea" id="RHEA:13893"/>
        <dbReference type="ChEBI" id="CHEBI:15377"/>
        <dbReference type="ChEBI" id="CHEBI:15378"/>
        <dbReference type="ChEBI" id="CHEBI:58529"/>
        <dbReference type="ChEBI" id="CHEBI:456215"/>
        <dbReference type="ChEBI" id="CHEBI:456216"/>
        <dbReference type="EC" id="3.6.1.29"/>
    </reaction>
</comment>